<accession>A0ABD4T580</accession>
<name>A0ABD4T580_9CYAN</name>
<keyword evidence="3" id="KW-1185">Reference proteome</keyword>
<sequence>MKHQKDPQRHLGKVSRSNPDSLPHGSKELAKDLFGQYVDLNSENSGFFSQIKQGNEIQHN</sequence>
<evidence type="ECO:0000313" key="2">
    <source>
        <dbReference type="EMBL" id="MCM1983814.1"/>
    </source>
</evidence>
<protein>
    <recommendedName>
        <fullName evidence="4">Transposase</fullName>
    </recommendedName>
</protein>
<evidence type="ECO:0008006" key="4">
    <source>
        <dbReference type="Google" id="ProtNLM"/>
    </source>
</evidence>
<feature type="region of interest" description="Disordered" evidence="1">
    <location>
        <begin position="1"/>
        <end position="28"/>
    </location>
</feature>
<comment type="caution">
    <text evidence="2">The sequence shown here is derived from an EMBL/GenBank/DDBJ whole genome shotgun (WGS) entry which is preliminary data.</text>
</comment>
<proteinExistence type="predicted"/>
<evidence type="ECO:0000313" key="3">
    <source>
        <dbReference type="Proteomes" id="UP000031561"/>
    </source>
</evidence>
<gene>
    <name evidence="2" type="ORF">QQ91_0013410</name>
</gene>
<dbReference type="AlphaFoldDB" id="A0ABD4T580"/>
<dbReference type="RefSeq" id="WP_201277106.1">
    <property type="nucleotide sequence ID" value="NZ_JTHE03000079.1"/>
</dbReference>
<evidence type="ECO:0000256" key="1">
    <source>
        <dbReference type="SAM" id="MobiDB-lite"/>
    </source>
</evidence>
<reference evidence="2 3" key="1">
    <citation type="journal article" date="2015" name="Genome Announc.">
        <title>Draft Genome Sequence of Filamentous Marine Cyanobacterium Lyngbya confervoides Strain BDU141951.</title>
        <authorList>
            <person name="Chandrababunaidu M.M."/>
            <person name="Sen D."/>
            <person name="Tripathy S."/>
        </authorList>
    </citation>
    <scope>NUCLEOTIDE SEQUENCE [LARGE SCALE GENOMIC DNA]</scope>
    <source>
        <strain evidence="2 3">BDU141951</strain>
    </source>
</reference>
<organism evidence="2 3">
    <name type="scientific">Lyngbya confervoides BDU141951</name>
    <dbReference type="NCBI Taxonomy" id="1574623"/>
    <lineage>
        <taxon>Bacteria</taxon>
        <taxon>Bacillati</taxon>
        <taxon>Cyanobacteriota</taxon>
        <taxon>Cyanophyceae</taxon>
        <taxon>Oscillatoriophycideae</taxon>
        <taxon>Oscillatoriales</taxon>
        <taxon>Microcoleaceae</taxon>
        <taxon>Lyngbya</taxon>
    </lineage>
</organism>
<dbReference type="Proteomes" id="UP000031561">
    <property type="component" value="Unassembled WGS sequence"/>
</dbReference>
<dbReference type="EMBL" id="JTHE03000079">
    <property type="protein sequence ID" value="MCM1983814.1"/>
    <property type="molecule type" value="Genomic_DNA"/>
</dbReference>